<evidence type="ECO:0000313" key="9">
    <source>
        <dbReference type="EMBL" id="GAA5815636.1"/>
    </source>
</evidence>
<keyword evidence="3" id="KW-0175">Coiled coil</keyword>
<name>A0ABP9Z936_9FUNG</name>
<feature type="compositionally biased region" description="Low complexity" evidence="7">
    <location>
        <begin position="1"/>
        <end position="20"/>
    </location>
</feature>
<feature type="region of interest" description="Disordered" evidence="7">
    <location>
        <begin position="1"/>
        <end position="28"/>
    </location>
</feature>
<evidence type="ECO:0000259" key="8">
    <source>
        <dbReference type="PROSITE" id="PS50067"/>
    </source>
</evidence>
<gene>
    <name evidence="9" type="ORF">MFLAVUS_009149</name>
</gene>
<reference evidence="9 10" key="1">
    <citation type="submission" date="2024-04" db="EMBL/GenBank/DDBJ databases">
        <title>genome sequences of Mucor flavus KT1a and Helicostylum pulchrum KT1b strains isolated from the surface of a dry-aged beef.</title>
        <authorList>
            <person name="Toyotome T."/>
            <person name="Hosono M."/>
            <person name="Torimaru M."/>
            <person name="Fukuda K."/>
            <person name="Mikami N."/>
        </authorList>
    </citation>
    <scope>NUCLEOTIDE SEQUENCE [LARGE SCALE GENOMIC DNA]</scope>
    <source>
        <strain evidence="9 10">KT1a</strain>
    </source>
</reference>
<evidence type="ECO:0000256" key="4">
    <source>
        <dbReference type="ARBA" id="ARBA00023175"/>
    </source>
</evidence>
<dbReference type="Proteomes" id="UP001473302">
    <property type="component" value="Unassembled WGS sequence"/>
</dbReference>
<evidence type="ECO:0000256" key="2">
    <source>
        <dbReference type="ARBA" id="ARBA00022840"/>
    </source>
</evidence>
<sequence length="767" mass="86196">MTPQTVYPSPTSSTSSLRPKPSFPTKSTSIRENVQVLVRCRPPRSKKELAEEPCWQINPERGSIALARPSSSTFSYDNVAVGVDNEQIYNSGIHDLVRSSMVGYNGTVFAYGQTASGKTYDTAGREYLLRVSYMEIYNEKIKDLLNSENKSPEIIEDKKNGVYVRNLKEVIVKTVKEVMTCINDGECNRHISATDYNERSSRSHTIFQLVIESRSKGLPANTNRGVRVSQLNLIDLAGSEKVATDIERRKEGGYINKSLLTLGNVISKLTSEEPSSHIPFRDSKLTRILQAALSGNARISVICTINPTLSSKDESLNTLRFAQRAKLIKTAAKMTRILDNSELQNCLLKIAELQTKMQEKNDLENETRLRLKSLLGFILTSSKDDAEHPEHSDMLSRFANLSAEELTKETTMRDVVARCEEGFAAQIAAHQKKIDKMALHAESMQDMMNIMETVHAKHKEVLSKRDTQIEELKQEISSIKLRQVESESLTTLSSSLPTPTHSFTQTPAYTPLLKTQATQTPTDDFLTPAILVAVQHISEAISAGLQVTHQEDDDMLTSFTDHVDLSKAVSSVFQGVLSSIVFNKPQEIHVPKNTITQALQNAIKNSSTSPILAPEIISIDEAVSFIECMNRHSFIHTFGAIEQQQEEEVIPDLTVSEYMLEDDDDDDDEEEEEDYLFWENKNPICNSSDDSDVETIEQNDMESETAVVEITIDEKDTDETEQELIQEESSDYRPYSKSMNQPLLRSILFNRWSVICCAALYILYKTN</sequence>
<evidence type="ECO:0000256" key="3">
    <source>
        <dbReference type="ARBA" id="ARBA00023054"/>
    </source>
</evidence>
<keyword evidence="1 5" id="KW-0547">Nucleotide-binding</keyword>
<dbReference type="PROSITE" id="PS50067">
    <property type="entry name" value="KINESIN_MOTOR_2"/>
    <property type="match status" value="1"/>
</dbReference>
<dbReference type="InterPro" id="IPR001752">
    <property type="entry name" value="Kinesin_motor_dom"/>
</dbReference>
<dbReference type="EMBL" id="BAABUK010000027">
    <property type="protein sequence ID" value="GAA5815636.1"/>
    <property type="molecule type" value="Genomic_DNA"/>
</dbReference>
<keyword evidence="10" id="KW-1185">Reference proteome</keyword>
<feature type="domain" description="Kinesin motor" evidence="8">
    <location>
        <begin position="33"/>
        <end position="328"/>
    </location>
</feature>
<dbReference type="InterPro" id="IPR027640">
    <property type="entry name" value="Kinesin-like_fam"/>
</dbReference>
<dbReference type="PANTHER" id="PTHR47968:SF75">
    <property type="entry name" value="CENTROMERE-ASSOCIATED PROTEIN E"/>
    <property type="match status" value="1"/>
</dbReference>
<dbReference type="SUPFAM" id="SSF52540">
    <property type="entry name" value="P-loop containing nucleoside triphosphate hydrolases"/>
    <property type="match status" value="1"/>
</dbReference>
<proteinExistence type="inferred from homology"/>
<dbReference type="Gene3D" id="3.40.850.10">
    <property type="entry name" value="Kinesin motor domain"/>
    <property type="match status" value="1"/>
</dbReference>
<feature type="binding site" evidence="5">
    <location>
        <begin position="112"/>
        <end position="119"/>
    </location>
    <ligand>
        <name>ATP</name>
        <dbReference type="ChEBI" id="CHEBI:30616"/>
    </ligand>
</feature>
<keyword evidence="2 5" id="KW-0067">ATP-binding</keyword>
<evidence type="ECO:0000313" key="10">
    <source>
        <dbReference type="Proteomes" id="UP001473302"/>
    </source>
</evidence>
<keyword evidence="4 5" id="KW-0505">Motor protein</keyword>
<dbReference type="PANTHER" id="PTHR47968">
    <property type="entry name" value="CENTROMERE PROTEIN E"/>
    <property type="match status" value="1"/>
</dbReference>
<comment type="similarity">
    <text evidence="5 6">Belongs to the TRAFAC class myosin-kinesin ATPase superfamily. Kinesin family.</text>
</comment>
<dbReference type="SMART" id="SM00129">
    <property type="entry name" value="KISc"/>
    <property type="match status" value="1"/>
</dbReference>
<organism evidence="9 10">
    <name type="scientific">Mucor flavus</name>
    <dbReference type="NCBI Taxonomy" id="439312"/>
    <lineage>
        <taxon>Eukaryota</taxon>
        <taxon>Fungi</taxon>
        <taxon>Fungi incertae sedis</taxon>
        <taxon>Mucoromycota</taxon>
        <taxon>Mucoromycotina</taxon>
        <taxon>Mucoromycetes</taxon>
        <taxon>Mucorales</taxon>
        <taxon>Mucorineae</taxon>
        <taxon>Mucoraceae</taxon>
        <taxon>Mucor</taxon>
    </lineage>
</organism>
<evidence type="ECO:0000256" key="7">
    <source>
        <dbReference type="SAM" id="MobiDB-lite"/>
    </source>
</evidence>
<dbReference type="Pfam" id="PF00225">
    <property type="entry name" value="Kinesin"/>
    <property type="match status" value="2"/>
</dbReference>
<dbReference type="InterPro" id="IPR027417">
    <property type="entry name" value="P-loop_NTPase"/>
</dbReference>
<dbReference type="InterPro" id="IPR019821">
    <property type="entry name" value="Kinesin_motor_CS"/>
</dbReference>
<keyword evidence="6" id="KW-0493">Microtubule</keyword>
<evidence type="ECO:0000256" key="1">
    <source>
        <dbReference type="ARBA" id="ARBA00022741"/>
    </source>
</evidence>
<evidence type="ECO:0000256" key="5">
    <source>
        <dbReference type="PROSITE-ProRule" id="PRU00283"/>
    </source>
</evidence>
<dbReference type="PROSITE" id="PS00411">
    <property type="entry name" value="KINESIN_MOTOR_1"/>
    <property type="match status" value="1"/>
</dbReference>
<dbReference type="PRINTS" id="PR00380">
    <property type="entry name" value="KINESINHEAVY"/>
</dbReference>
<dbReference type="InterPro" id="IPR036961">
    <property type="entry name" value="Kinesin_motor_dom_sf"/>
</dbReference>
<accession>A0ABP9Z936</accession>
<evidence type="ECO:0000256" key="6">
    <source>
        <dbReference type="RuleBase" id="RU000394"/>
    </source>
</evidence>
<protein>
    <recommendedName>
        <fullName evidence="6">Kinesin-like protein</fullName>
    </recommendedName>
</protein>
<comment type="caution">
    <text evidence="9">The sequence shown here is derived from an EMBL/GenBank/DDBJ whole genome shotgun (WGS) entry which is preliminary data.</text>
</comment>